<keyword evidence="5" id="KW-0808">Transferase</keyword>
<gene>
    <name evidence="14" type="ORF">SFMTTN_3237</name>
</gene>
<reference evidence="14 15" key="1">
    <citation type="journal article" date="2019" name="Front. Microbiol.">
        <title>Genomes of Neutrophilic Sulfur-Oxidizing Chemolithoautotrophs Representing 9 Proteobacterial Species From 8 Genera.</title>
        <authorList>
            <person name="Watanabe T."/>
            <person name="Kojima H."/>
            <person name="Umezawa K."/>
            <person name="Hori C."/>
            <person name="Takasuka T.E."/>
            <person name="Kato Y."/>
            <person name="Fukui M."/>
        </authorList>
    </citation>
    <scope>NUCLEOTIDE SEQUENCE [LARGE SCALE GENOMIC DNA]</scope>
    <source>
        <strain evidence="14 15">TTN</strain>
    </source>
</reference>
<evidence type="ECO:0000256" key="3">
    <source>
        <dbReference type="ARBA" id="ARBA00013253"/>
    </source>
</evidence>
<dbReference type="AlphaFoldDB" id="A0A401JHE4"/>
<protein>
    <recommendedName>
        <fullName evidence="4">2-amino-4-hydroxy-6-hydroxymethyldihydropteridine pyrophosphokinase</fullName>
        <ecNumber evidence="3">2.7.6.3</ecNumber>
    </recommendedName>
    <alternativeName>
        <fullName evidence="11">6-hydroxymethyl-7,8-dihydropterin pyrophosphokinase</fullName>
    </alternativeName>
    <alternativeName>
        <fullName evidence="12">7,8-dihydro-6-hydroxymethylpterin-pyrophosphokinase</fullName>
    </alternativeName>
</protein>
<name>A0A401JHE4_9PROT</name>
<evidence type="ECO:0000256" key="5">
    <source>
        <dbReference type="ARBA" id="ARBA00022679"/>
    </source>
</evidence>
<dbReference type="OrthoDB" id="9808041at2"/>
<dbReference type="GO" id="GO:0016301">
    <property type="term" value="F:kinase activity"/>
    <property type="evidence" value="ECO:0007669"/>
    <property type="project" value="UniProtKB-KW"/>
</dbReference>
<dbReference type="SUPFAM" id="SSF55083">
    <property type="entry name" value="6-hydroxymethyl-7,8-dihydropterin pyrophosphokinase, HPPK"/>
    <property type="match status" value="1"/>
</dbReference>
<dbReference type="PANTHER" id="PTHR43071:SF1">
    <property type="entry name" value="2-AMINO-4-HYDROXY-6-HYDROXYMETHYLDIHYDROPTERIDINE PYROPHOSPHOKINASE"/>
    <property type="match status" value="1"/>
</dbReference>
<evidence type="ECO:0000256" key="7">
    <source>
        <dbReference type="ARBA" id="ARBA00022777"/>
    </source>
</evidence>
<dbReference type="NCBIfam" id="TIGR01498">
    <property type="entry name" value="folK"/>
    <property type="match status" value="1"/>
</dbReference>
<evidence type="ECO:0000256" key="9">
    <source>
        <dbReference type="ARBA" id="ARBA00022909"/>
    </source>
</evidence>
<comment type="caution">
    <text evidence="14">The sequence shown here is derived from an EMBL/GenBank/DDBJ whole genome shotgun (WGS) entry which is preliminary data.</text>
</comment>
<evidence type="ECO:0000313" key="14">
    <source>
        <dbReference type="EMBL" id="GBL47398.1"/>
    </source>
</evidence>
<dbReference type="Gene3D" id="3.30.70.560">
    <property type="entry name" value="7,8-Dihydro-6-hydroxymethylpterin-pyrophosphokinase HPPK"/>
    <property type="match status" value="1"/>
</dbReference>
<dbReference type="PROSITE" id="PS00794">
    <property type="entry name" value="HPPK"/>
    <property type="match status" value="1"/>
</dbReference>
<evidence type="ECO:0000256" key="10">
    <source>
        <dbReference type="ARBA" id="ARBA00029409"/>
    </source>
</evidence>
<organism evidence="14 15">
    <name type="scientific">Sulfuriferula multivorans</name>
    <dbReference type="NCBI Taxonomy" id="1559896"/>
    <lineage>
        <taxon>Bacteria</taxon>
        <taxon>Pseudomonadati</taxon>
        <taxon>Pseudomonadota</taxon>
        <taxon>Betaproteobacteria</taxon>
        <taxon>Nitrosomonadales</taxon>
        <taxon>Sulfuricellaceae</taxon>
        <taxon>Sulfuriferula</taxon>
    </lineage>
</organism>
<evidence type="ECO:0000259" key="13">
    <source>
        <dbReference type="PROSITE" id="PS00794"/>
    </source>
</evidence>
<sequence>MNSCTPARLPAHAFVALGSNLSDPAGQVLAALEAIAALPGTRLLARSSLYLNAAVGYADQPDFINAVAQLETSLAPHQLLDALLNIEHAFGRERTFRNAPRVIDLDVLSYAALQCHDAGLTLPHPRMHERAFVLVPLLEIAPDMVIPGLQAAAHYLPGVSGHGLTRVADNWISQNKITEKRP</sequence>
<comment type="pathway">
    <text evidence="1">Cofactor biosynthesis; tetrahydrofolate biosynthesis; 2-amino-4-hydroxy-6-hydroxymethyl-7,8-dihydropteridine diphosphate from 7,8-dihydroneopterin triphosphate: step 4/4.</text>
</comment>
<dbReference type="EMBL" id="BGOW01000041">
    <property type="protein sequence ID" value="GBL47398.1"/>
    <property type="molecule type" value="Genomic_DNA"/>
</dbReference>
<feature type="domain" description="7,8-dihydro-6-hydroxymethylpterin-pyrophosphokinase" evidence="13">
    <location>
        <begin position="97"/>
        <end position="108"/>
    </location>
</feature>
<dbReference type="InterPro" id="IPR000550">
    <property type="entry name" value="Hppk"/>
</dbReference>
<keyword evidence="6" id="KW-0547">Nucleotide-binding</keyword>
<dbReference type="PANTHER" id="PTHR43071">
    <property type="entry name" value="2-AMINO-4-HYDROXY-6-HYDROXYMETHYLDIHYDROPTERIDINE PYROPHOSPHOKINASE"/>
    <property type="match status" value="1"/>
</dbReference>
<keyword evidence="7 14" id="KW-0418">Kinase</keyword>
<dbReference type="GO" id="GO:0046654">
    <property type="term" value="P:tetrahydrofolate biosynthetic process"/>
    <property type="evidence" value="ECO:0007669"/>
    <property type="project" value="UniProtKB-UniPathway"/>
</dbReference>
<dbReference type="CDD" id="cd00483">
    <property type="entry name" value="HPPK"/>
    <property type="match status" value="1"/>
</dbReference>
<comment type="function">
    <text evidence="10">Catalyzes the transfer of pyrophosphate from adenosine triphosphate (ATP) to 6-hydroxymethyl-7,8-dihydropterin, an enzymatic step in folate biosynthesis pathway.</text>
</comment>
<proteinExistence type="inferred from homology"/>
<dbReference type="Proteomes" id="UP000286806">
    <property type="component" value="Unassembled WGS sequence"/>
</dbReference>
<evidence type="ECO:0000256" key="1">
    <source>
        <dbReference type="ARBA" id="ARBA00005051"/>
    </source>
</evidence>
<dbReference type="GO" id="GO:0046656">
    <property type="term" value="P:folic acid biosynthetic process"/>
    <property type="evidence" value="ECO:0007669"/>
    <property type="project" value="UniProtKB-KW"/>
</dbReference>
<dbReference type="GO" id="GO:0003848">
    <property type="term" value="F:2-amino-4-hydroxy-6-hydroxymethyldihydropteridine diphosphokinase activity"/>
    <property type="evidence" value="ECO:0007669"/>
    <property type="project" value="UniProtKB-EC"/>
</dbReference>
<keyword evidence="8" id="KW-0067">ATP-binding</keyword>
<evidence type="ECO:0000256" key="2">
    <source>
        <dbReference type="ARBA" id="ARBA00005810"/>
    </source>
</evidence>
<evidence type="ECO:0000256" key="11">
    <source>
        <dbReference type="ARBA" id="ARBA00029766"/>
    </source>
</evidence>
<evidence type="ECO:0000256" key="6">
    <source>
        <dbReference type="ARBA" id="ARBA00022741"/>
    </source>
</evidence>
<dbReference type="Pfam" id="PF01288">
    <property type="entry name" value="HPPK"/>
    <property type="match status" value="1"/>
</dbReference>
<keyword evidence="9" id="KW-0289">Folate biosynthesis</keyword>
<dbReference type="RefSeq" id="WP_124706155.1">
    <property type="nucleotide sequence ID" value="NZ_BGOW01000041.1"/>
</dbReference>
<evidence type="ECO:0000256" key="4">
    <source>
        <dbReference type="ARBA" id="ARBA00016218"/>
    </source>
</evidence>
<evidence type="ECO:0000256" key="12">
    <source>
        <dbReference type="ARBA" id="ARBA00033413"/>
    </source>
</evidence>
<comment type="similarity">
    <text evidence="2">Belongs to the HPPK family.</text>
</comment>
<dbReference type="GO" id="GO:0005524">
    <property type="term" value="F:ATP binding"/>
    <property type="evidence" value="ECO:0007669"/>
    <property type="project" value="UniProtKB-KW"/>
</dbReference>
<dbReference type="EC" id="2.7.6.3" evidence="3"/>
<dbReference type="UniPathway" id="UPA00077">
    <property type="reaction ID" value="UER00155"/>
</dbReference>
<dbReference type="InterPro" id="IPR035907">
    <property type="entry name" value="Hppk_sf"/>
</dbReference>
<evidence type="ECO:0000256" key="8">
    <source>
        <dbReference type="ARBA" id="ARBA00022840"/>
    </source>
</evidence>
<keyword evidence="15" id="KW-1185">Reference proteome</keyword>
<evidence type="ECO:0000313" key="15">
    <source>
        <dbReference type="Proteomes" id="UP000286806"/>
    </source>
</evidence>
<accession>A0A401JHE4</accession>